<reference evidence="8 9" key="1">
    <citation type="submission" date="2020-07" db="EMBL/GenBank/DDBJ databases">
        <title>Description of Kordia aestuariivivens sp. nov., isolated from a tidal flat.</title>
        <authorList>
            <person name="Park S."/>
            <person name="Yoon J.-H."/>
        </authorList>
    </citation>
    <scope>NUCLEOTIDE SEQUENCE [LARGE SCALE GENOMIC DNA]</scope>
    <source>
        <strain evidence="8 9">YSTF-M3</strain>
    </source>
</reference>
<dbReference type="Pfam" id="PF18962">
    <property type="entry name" value="Por_Secre_tail"/>
    <property type="match status" value="1"/>
</dbReference>
<gene>
    <name evidence="8" type="ORF">H2O64_21650</name>
</gene>
<dbReference type="Proteomes" id="UP000619238">
    <property type="component" value="Unassembled WGS sequence"/>
</dbReference>
<organism evidence="8 9">
    <name type="scientific">Kordia aestuariivivens</name>
    <dbReference type="NCBI Taxonomy" id="2759037"/>
    <lineage>
        <taxon>Bacteria</taxon>
        <taxon>Pseudomonadati</taxon>
        <taxon>Bacteroidota</taxon>
        <taxon>Flavobacteriia</taxon>
        <taxon>Flavobacteriales</taxon>
        <taxon>Flavobacteriaceae</taxon>
        <taxon>Kordia</taxon>
    </lineage>
</organism>
<dbReference type="InterPro" id="IPR051648">
    <property type="entry name" value="CWI-Assembly_Regulator"/>
</dbReference>
<proteinExistence type="predicted"/>
<feature type="signal peptide" evidence="6">
    <location>
        <begin position="1"/>
        <end position="19"/>
    </location>
</feature>
<sequence length="717" mass="78467">MKKLLLLFCTFLFCSLTFSQELPIDFSDPLHQFINDPIASPAQFNLITDPNDSNNDVAEIINNGGNFSKYELRLTTLIDVSDPNNNTITLDYYNITNESVQVFFVLDSEQFGGYPIGIVANTTGVIGWETLSFDFDNALNLSPHDAEPVVLSKYGKISLYIYNNFPLITSCYIDNIQGAQSGGAYREFDGDALLTSQQEINDFGAMGYSKVNGSLRIVPQVAGTSTDINDLSPLSSLHTIGIESENDLFEITDNDNLTSLQGLQNVKSLFASTRIKDNASLQSLSALGNMEVFFATPNLVGDLTIDNNDMLSNLDGFHNILITCDVNILNNDSLLTIANLSLDGSEVLIENNSSLVSLENLDSDDDIFKLTIRNNDNLTTFTNITIPQIKRVLTIDDNDALTNLLGLENISIGVFLPTGEINIMNNDNLQTLNGLNTDLSLIASVVLDNNISLTDINLLNNFTQNTLTIKDNDMLASLSALSNYTGGILTIDGNALLNDLTGLQNYTNSPQLNIYNTNLTSLSGIGTILEFGNSLRIENNSNLTTLSALSSVESIGFSGAPITNFNIINNNLLTSLEGFESLTNIEADIRFTGNALLEDFCAIETAINNGLTRAYFVTSNLYNPTVSDFNNGMCSLLGVDEFDVSTIKIFPNPVHNFLSIETSVQIINAELFNLQGQKTSCNYKNSLISVSHLSPNMYILKLTDSENRVSTFKIIKE</sequence>
<accession>A0ABR7QFE1</accession>
<keyword evidence="3" id="KW-0964">Secreted</keyword>
<evidence type="ECO:0000259" key="7">
    <source>
        <dbReference type="Pfam" id="PF18962"/>
    </source>
</evidence>
<evidence type="ECO:0000256" key="2">
    <source>
        <dbReference type="ARBA" id="ARBA00022512"/>
    </source>
</evidence>
<name>A0ABR7QFE1_9FLAO</name>
<dbReference type="NCBIfam" id="TIGR04183">
    <property type="entry name" value="Por_Secre_tail"/>
    <property type="match status" value="1"/>
</dbReference>
<protein>
    <submittedName>
        <fullName evidence="8">T9SS type A sorting domain-containing protein</fullName>
    </submittedName>
</protein>
<comment type="caution">
    <text evidence="8">The sequence shown here is derived from an EMBL/GenBank/DDBJ whole genome shotgun (WGS) entry which is preliminary data.</text>
</comment>
<dbReference type="SUPFAM" id="SSF52058">
    <property type="entry name" value="L domain-like"/>
    <property type="match status" value="1"/>
</dbReference>
<keyword evidence="5" id="KW-0325">Glycoprotein</keyword>
<dbReference type="PANTHER" id="PTHR31018">
    <property type="entry name" value="SPORULATION-SPECIFIC PROTEIN-RELATED"/>
    <property type="match status" value="1"/>
</dbReference>
<feature type="domain" description="Secretion system C-terminal sorting" evidence="7">
    <location>
        <begin position="649"/>
        <end position="714"/>
    </location>
</feature>
<evidence type="ECO:0000256" key="6">
    <source>
        <dbReference type="SAM" id="SignalP"/>
    </source>
</evidence>
<dbReference type="EMBL" id="JACGWS010000018">
    <property type="protein sequence ID" value="MBC8757290.1"/>
    <property type="molecule type" value="Genomic_DNA"/>
</dbReference>
<comment type="subcellular location">
    <subcellularLocation>
        <location evidence="1">Secreted</location>
        <location evidence="1">Cell wall</location>
    </subcellularLocation>
</comment>
<dbReference type="InterPro" id="IPR036941">
    <property type="entry name" value="Rcpt_L-dom_sf"/>
</dbReference>
<keyword evidence="9" id="KW-1185">Reference proteome</keyword>
<dbReference type="InterPro" id="IPR026444">
    <property type="entry name" value="Secre_tail"/>
</dbReference>
<dbReference type="RefSeq" id="WP_187564333.1">
    <property type="nucleotide sequence ID" value="NZ_JACGWS010000018.1"/>
</dbReference>
<evidence type="ECO:0000313" key="8">
    <source>
        <dbReference type="EMBL" id="MBC8757290.1"/>
    </source>
</evidence>
<evidence type="ECO:0000313" key="9">
    <source>
        <dbReference type="Proteomes" id="UP000619238"/>
    </source>
</evidence>
<dbReference type="Gene3D" id="3.80.20.20">
    <property type="entry name" value="Receptor L-domain"/>
    <property type="match status" value="1"/>
</dbReference>
<feature type="chain" id="PRO_5045091856" evidence="6">
    <location>
        <begin position="20"/>
        <end position="717"/>
    </location>
</feature>
<evidence type="ECO:0000256" key="5">
    <source>
        <dbReference type="ARBA" id="ARBA00023180"/>
    </source>
</evidence>
<evidence type="ECO:0000256" key="4">
    <source>
        <dbReference type="ARBA" id="ARBA00022729"/>
    </source>
</evidence>
<evidence type="ECO:0000256" key="3">
    <source>
        <dbReference type="ARBA" id="ARBA00022525"/>
    </source>
</evidence>
<keyword evidence="2" id="KW-0134">Cell wall</keyword>
<keyword evidence="4 6" id="KW-0732">Signal</keyword>
<dbReference type="PANTHER" id="PTHR31018:SF3">
    <property type="entry name" value="RECEPTOR PROTEIN-TYROSINE KINASE"/>
    <property type="match status" value="1"/>
</dbReference>
<evidence type="ECO:0000256" key="1">
    <source>
        <dbReference type="ARBA" id="ARBA00004191"/>
    </source>
</evidence>